<evidence type="ECO:0000313" key="2">
    <source>
        <dbReference type="EMBL" id="MCE3532083.1"/>
    </source>
</evidence>
<dbReference type="EMBL" id="JAJTND010000004">
    <property type="protein sequence ID" value="MCE3532083.1"/>
    <property type="molecule type" value="Genomic_DNA"/>
</dbReference>
<comment type="caution">
    <text evidence="2">The sequence shown here is derived from an EMBL/GenBank/DDBJ whole genome shotgun (WGS) entry which is preliminary data.</text>
</comment>
<organism evidence="2 3">
    <name type="scientific">Legionella resiliens</name>
    <dbReference type="NCBI Taxonomy" id="2905958"/>
    <lineage>
        <taxon>Bacteria</taxon>
        <taxon>Pseudomonadati</taxon>
        <taxon>Pseudomonadota</taxon>
        <taxon>Gammaproteobacteria</taxon>
        <taxon>Legionellales</taxon>
        <taxon>Legionellaceae</taxon>
        <taxon>Legionella</taxon>
    </lineage>
</organism>
<sequence length="268" mass="30585">MGKKDKQKTSIEKGNNFGIPTGLVAQRRAELIAAKERSRLSAISLNTTYLDTIPLNANGIPHNPPIPLNPTSINAIPPGKASLTHVTKSRPKIEHRNPSRPQRKSNSFPQDFFKKNEPKHSESIDADLTKDWLNVLKKTIGNAQIAYKKYYELGINTRQPNGWFSWWRHGPDGQKKAELVKAEAEASPNIDAIMQQMQRFFEDPDTRCENHSFASYLFAEFNCLVQGDEYKPQEETIYDKEYWYTVAKQLRLLMDKEEYAHGPSLPGL</sequence>
<keyword evidence="3" id="KW-1185">Reference proteome</keyword>
<protein>
    <submittedName>
        <fullName evidence="2">Uncharacterized protein</fullName>
    </submittedName>
</protein>
<evidence type="ECO:0000313" key="3">
    <source>
        <dbReference type="Proteomes" id="UP001320170"/>
    </source>
</evidence>
<evidence type="ECO:0000256" key="1">
    <source>
        <dbReference type="SAM" id="MobiDB-lite"/>
    </source>
</evidence>
<feature type="region of interest" description="Disordered" evidence="1">
    <location>
        <begin position="80"/>
        <end position="120"/>
    </location>
</feature>
<name>A0ABS8X034_9GAMM</name>
<dbReference type="Proteomes" id="UP001320170">
    <property type="component" value="Unassembled WGS sequence"/>
</dbReference>
<dbReference type="RefSeq" id="WP_182351919.1">
    <property type="nucleotide sequence ID" value="NZ_JAJSPM010000005.1"/>
</dbReference>
<gene>
    <name evidence="2" type="ORF">LXO92_06815</name>
</gene>
<proteinExistence type="predicted"/>
<accession>A0ABS8X034</accession>
<reference evidence="2 3" key="1">
    <citation type="journal article" date="2024" name="Pathogens">
        <title>Characterization of a Novel Species of Legionella Isolated from a Healthcare Facility: Legionella resiliens sp. nov.</title>
        <authorList>
            <person name="Cristino S."/>
            <person name="Pascale M.R."/>
            <person name="Marino F."/>
            <person name="Derelitto C."/>
            <person name="Salaris S."/>
            <person name="Orsini M."/>
            <person name="Squarzoni S."/>
            <person name="Grottola A."/>
            <person name="Girolamini L."/>
        </authorList>
    </citation>
    <scope>NUCLEOTIDE SEQUENCE [LARGE SCALE GENOMIC DNA]</scope>
    <source>
        <strain evidence="2 3">8cVS16</strain>
    </source>
</reference>